<proteinExistence type="predicted"/>
<gene>
    <name evidence="3" type="ORF">AWRI4233_LOCUS4704</name>
</gene>
<comment type="caution">
    <text evidence="3">The sequence shown here is derived from an EMBL/GenBank/DDBJ whole genome shotgun (WGS) entry which is preliminary data.</text>
</comment>
<evidence type="ECO:0000313" key="3">
    <source>
        <dbReference type="EMBL" id="CAD0094514.1"/>
    </source>
</evidence>
<organism evidence="3 4">
    <name type="scientific">Aureobasidium mustum</name>
    <dbReference type="NCBI Taxonomy" id="2773714"/>
    <lineage>
        <taxon>Eukaryota</taxon>
        <taxon>Fungi</taxon>
        <taxon>Dikarya</taxon>
        <taxon>Ascomycota</taxon>
        <taxon>Pezizomycotina</taxon>
        <taxon>Dothideomycetes</taxon>
        <taxon>Dothideomycetidae</taxon>
        <taxon>Dothideales</taxon>
        <taxon>Saccotheciaceae</taxon>
        <taxon>Aureobasidium</taxon>
    </lineage>
</organism>
<feature type="region of interest" description="Disordered" evidence="2">
    <location>
        <begin position="61"/>
        <end position="106"/>
    </location>
</feature>
<protein>
    <submittedName>
        <fullName evidence="3">Uncharacterized protein</fullName>
    </submittedName>
</protein>
<keyword evidence="1" id="KW-0175">Coiled coil</keyword>
<evidence type="ECO:0000313" key="4">
    <source>
        <dbReference type="Proteomes" id="UP000714618"/>
    </source>
</evidence>
<evidence type="ECO:0000256" key="2">
    <source>
        <dbReference type="SAM" id="MobiDB-lite"/>
    </source>
</evidence>
<reference evidence="3" key="1">
    <citation type="submission" date="2020-06" db="EMBL/GenBank/DDBJ databases">
        <authorList>
            <person name="Onetto C."/>
        </authorList>
    </citation>
    <scope>NUCLEOTIDE SEQUENCE</scope>
</reference>
<accession>A0A9N8PHS8</accession>
<name>A0A9N8PHS8_9PEZI</name>
<dbReference type="EMBL" id="CAIJEO010000006">
    <property type="protein sequence ID" value="CAD0094514.1"/>
    <property type="molecule type" value="Genomic_DNA"/>
</dbReference>
<feature type="coiled-coil region" evidence="1">
    <location>
        <begin position="137"/>
        <end position="171"/>
    </location>
</feature>
<evidence type="ECO:0000256" key="1">
    <source>
        <dbReference type="SAM" id="Coils"/>
    </source>
</evidence>
<sequence>MVQAQPSLLTKKIKAQPLQGKHDELQRNHEALWNTAHYLDQIVEEDQNEILTRRTKARSCVSATNEEDQSEVMRLHHERGRPKRGHASPPRTRKTKARAKYASEGDDQLSKLNSYTDCIERRLKSEEAKATEFEAHLGDLQGRNDKLTEHNEDLEDRLITKEIKAQAFKAESLQTLRNVIVEVQTECRLCDTWSDSKKCWKSEAIRSRSQEAVDLFEIGAGNQQARVQKWILMNSSSHKRSKLKPYRLSTTSFNAITKLHEKLFTTSTRWWSKTKEAPWRTVHYLDEMVEQDQRSSMKTVHYLDEMWSKTKEALEQDQSEVMRLRQGVVYLKKIWESYEQQ</sequence>
<feature type="region of interest" description="Disordered" evidence="2">
    <location>
        <begin position="1"/>
        <end position="22"/>
    </location>
</feature>
<feature type="compositionally biased region" description="Basic residues" evidence="2">
    <location>
        <begin position="76"/>
        <end position="99"/>
    </location>
</feature>
<keyword evidence="4" id="KW-1185">Reference proteome</keyword>
<dbReference type="AlphaFoldDB" id="A0A9N8PHS8"/>
<dbReference type="Proteomes" id="UP000714618">
    <property type="component" value="Unassembled WGS sequence"/>
</dbReference>
<dbReference type="OrthoDB" id="3942439at2759"/>